<accession>A0A0A8ZA90</accession>
<dbReference type="AlphaFoldDB" id="A0A0A8ZA90"/>
<feature type="compositionally biased region" description="Polar residues" evidence="1">
    <location>
        <begin position="12"/>
        <end position="27"/>
    </location>
</feature>
<feature type="compositionally biased region" description="Polar residues" evidence="1">
    <location>
        <begin position="52"/>
        <end position="62"/>
    </location>
</feature>
<sequence length="62" mass="6619">MLPCAASPDRSGASTKPWLTTAASTGPWSAPSRTRRPCSTHSLRCSRRASATPPSRCSKMSR</sequence>
<reference evidence="2" key="1">
    <citation type="submission" date="2014-09" db="EMBL/GenBank/DDBJ databases">
        <authorList>
            <person name="Magalhaes I.L.F."/>
            <person name="Oliveira U."/>
            <person name="Santos F.R."/>
            <person name="Vidigal T.H.D.A."/>
            <person name="Brescovit A.D."/>
            <person name="Santos A.J."/>
        </authorList>
    </citation>
    <scope>NUCLEOTIDE SEQUENCE</scope>
    <source>
        <tissue evidence="2">Shoot tissue taken approximately 20 cm above the soil surface</tissue>
    </source>
</reference>
<organism evidence="2">
    <name type="scientific">Arundo donax</name>
    <name type="common">Giant reed</name>
    <name type="synonym">Donax arundinaceus</name>
    <dbReference type="NCBI Taxonomy" id="35708"/>
    <lineage>
        <taxon>Eukaryota</taxon>
        <taxon>Viridiplantae</taxon>
        <taxon>Streptophyta</taxon>
        <taxon>Embryophyta</taxon>
        <taxon>Tracheophyta</taxon>
        <taxon>Spermatophyta</taxon>
        <taxon>Magnoliopsida</taxon>
        <taxon>Liliopsida</taxon>
        <taxon>Poales</taxon>
        <taxon>Poaceae</taxon>
        <taxon>PACMAD clade</taxon>
        <taxon>Arundinoideae</taxon>
        <taxon>Arundineae</taxon>
        <taxon>Arundo</taxon>
    </lineage>
</organism>
<reference evidence="2" key="2">
    <citation type="journal article" date="2015" name="Data Brief">
        <title>Shoot transcriptome of the giant reed, Arundo donax.</title>
        <authorList>
            <person name="Barrero R.A."/>
            <person name="Guerrero F.D."/>
            <person name="Moolhuijzen P."/>
            <person name="Goolsby J.A."/>
            <person name="Tidwell J."/>
            <person name="Bellgard S.E."/>
            <person name="Bellgard M.I."/>
        </authorList>
    </citation>
    <scope>NUCLEOTIDE SEQUENCE</scope>
    <source>
        <tissue evidence="2">Shoot tissue taken approximately 20 cm above the soil surface</tissue>
    </source>
</reference>
<evidence type="ECO:0000256" key="1">
    <source>
        <dbReference type="SAM" id="MobiDB-lite"/>
    </source>
</evidence>
<protein>
    <submittedName>
        <fullName evidence="2">Uncharacterized protein</fullName>
    </submittedName>
</protein>
<feature type="region of interest" description="Disordered" evidence="1">
    <location>
        <begin position="1"/>
        <end position="62"/>
    </location>
</feature>
<name>A0A0A8ZA90_ARUDO</name>
<evidence type="ECO:0000313" key="2">
    <source>
        <dbReference type="EMBL" id="JAD35731.1"/>
    </source>
</evidence>
<dbReference type="EMBL" id="GBRH01262164">
    <property type="protein sequence ID" value="JAD35731.1"/>
    <property type="molecule type" value="Transcribed_RNA"/>
</dbReference>
<proteinExistence type="predicted"/>